<dbReference type="Proteomes" id="UP000430670">
    <property type="component" value="Unassembled WGS sequence"/>
</dbReference>
<evidence type="ECO:0000313" key="2">
    <source>
        <dbReference type="Proteomes" id="UP000430670"/>
    </source>
</evidence>
<keyword evidence="2" id="KW-1185">Reference proteome</keyword>
<protein>
    <submittedName>
        <fullName evidence="1">Uncharacterized protein</fullName>
    </submittedName>
</protein>
<evidence type="ECO:0000313" key="1">
    <source>
        <dbReference type="EMBL" id="MTV50797.1"/>
    </source>
</evidence>
<gene>
    <name evidence="1" type="ORF">GJ688_17845</name>
</gene>
<dbReference type="AlphaFoldDB" id="A0A6I3SRW7"/>
<accession>A0A6I3SRW7</accession>
<dbReference type="EMBL" id="WNKU01000036">
    <property type="protein sequence ID" value="MTV50797.1"/>
    <property type="molecule type" value="Genomic_DNA"/>
</dbReference>
<sequence length="52" mass="6087">MFRELAEEGNTIKQSFRYLAEDEQKKQIGDWVQKCISAMKKGCPNRRLQVIA</sequence>
<organism evidence="1 2">
    <name type="scientific">Heliobacterium mobile</name>
    <name type="common">Heliobacillus mobilis</name>
    <dbReference type="NCBI Taxonomy" id="28064"/>
    <lineage>
        <taxon>Bacteria</taxon>
        <taxon>Bacillati</taxon>
        <taxon>Bacillota</taxon>
        <taxon>Clostridia</taxon>
        <taxon>Eubacteriales</taxon>
        <taxon>Heliobacteriaceae</taxon>
        <taxon>Heliobacterium</taxon>
    </lineage>
</organism>
<reference evidence="1 2" key="1">
    <citation type="submission" date="2019-11" db="EMBL/GenBank/DDBJ databases">
        <title>Whole-genome sequence of a the green, strictly anaerobic photosynthetic bacterium Heliobacillus mobilis DSM 6151.</title>
        <authorList>
            <person name="Kyndt J.A."/>
            <person name="Meyer T.E."/>
        </authorList>
    </citation>
    <scope>NUCLEOTIDE SEQUENCE [LARGE SCALE GENOMIC DNA]</scope>
    <source>
        <strain evidence="1 2">DSM 6151</strain>
    </source>
</reference>
<dbReference type="RefSeq" id="WP_155477878.1">
    <property type="nucleotide sequence ID" value="NZ_WNKU01000036.1"/>
</dbReference>
<proteinExistence type="predicted"/>
<name>A0A6I3SRW7_HELMO</name>
<comment type="caution">
    <text evidence="1">The sequence shown here is derived from an EMBL/GenBank/DDBJ whole genome shotgun (WGS) entry which is preliminary data.</text>
</comment>